<dbReference type="EMBL" id="BQNB010012086">
    <property type="protein sequence ID" value="GJS99011.1"/>
    <property type="molecule type" value="Genomic_DNA"/>
</dbReference>
<organism evidence="1 2">
    <name type="scientific">Tanacetum coccineum</name>
    <dbReference type="NCBI Taxonomy" id="301880"/>
    <lineage>
        <taxon>Eukaryota</taxon>
        <taxon>Viridiplantae</taxon>
        <taxon>Streptophyta</taxon>
        <taxon>Embryophyta</taxon>
        <taxon>Tracheophyta</taxon>
        <taxon>Spermatophyta</taxon>
        <taxon>Magnoliopsida</taxon>
        <taxon>eudicotyledons</taxon>
        <taxon>Gunneridae</taxon>
        <taxon>Pentapetalae</taxon>
        <taxon>asterids</taxon>
        <taxon>campanulids</taxon>
        <taxon>Asterales</taxon>
        <taxon>Asteraceae</taxon>
        <taxon>Asteroideae</taxon>
        <taxon>Anthemideae</taxon>
        <taxon>Anthemidinae</taxon>
        <taxon>Tanacetum</taxon>
    </lineage>
</organism>
<dbReference type="Proteomes" id="UP001151760">
    <property type="component" value="Unassembled WGS sequence"/>
</dbReference>
<accession>A0ABQ5ABB1</accession>
<evidence type="ECO:0000313" key="1">
    <source>
        <dbReference type="EMBL" id="GJS99011.1"/>
    </source>
</evidence>
<proteinExistence type="predicted"/>
<gene>
    <name evidence="1" type="ORF">Tco_0820181</name>
</gene>
<dbReference type="PROSITE" id="PS51257">
    <property type="entry name" value="PROKAR_LIPOPROTEIN"/>
    <property type="match status" value="1"/>
</dbReference>
<reference evidence="1" key="2">
    <citation type="submission" date="2022-01" db="EMBL/GenBank/DDBJ databases">
        <authorList>
            <person name="Yamashiro T."/>
            <person name="Shiraishi A."/>
            <person name="Satake H."/>
            <person name="Nakayama K."/>
        </authorList>
    </citation>
    <scope>NUCLEOTIDE SEQUENCE</scope>
</reference>
<sequence length="205" mass="21447">MMYSRGETALGVDSVTSSSGINVAWWSGAAAIACIRTRWGRWTVGSARGSILGGEGMERSEKRERDRVYAQSLRACSIGDVRRPGGMGIAILDSQTRELAGGSGCSEGSWGGGRGDGGGGDHIAADCWGGVGVRGTIAEAVSNNISIVNGDPWKLGKNESTLNATLIPDVLHGAPVGAAVQVRRCHWASTERSAKYRKVSTAREI</sequence>
<reference evidence="1" key="1">
    <citation type="journal article" date="2022" name="Int. J. Mol. Sci.">
        <title>Draft Genome of Tanacetum Coccineum: Genomic Comparison of Closely Related Tanacetum-Family Plants.</title>
        <authorList>
            <person name="Yamashiro T."/>
            <person name="Shiraishi A."/>
            <person name="Nakayama K."/>
            <person name="Satake H."/>
        </authorList>
    </citation>
    <scope>NUCLEOTIDE SEQUENCE</scope>
</reference>
<comment type="caution">
    <text evidence="1">The sequence shown here is derived from an EMBL/GenBank/DDBJ whole genome shotgun (WGS) entry which is preliminary data.</text>
</comment>
<name>A0ABQ5ABB1_9ASTR</name>
<evidence type="ECO:0000313" key="2">
    <source>
        <dbReference type="Proteomes" id="UP001151760"/>
    </source>
</evidence>
<protein>
    <submittedName>
        <fullName evidence="1">Uncharacterized protein</fullName>
    </submittedName>
</protein>
<keyword evidence="2" id="KW-1185">Reference proteome</keyword>